<proteinExistence type="predicted"/>
<gene>
    <name evidence="2" type="ORF">Cba03nite_65130</name>
</gene>
<dbReference type="InterPro" id="IPR006121">
    <property type="entry name" value="HMA_dom"/>
</dbReference>
<protein>
    <recommendedName>
        <fullName evidence="1">HMA domain-containing protein</fullName>
    </recommendedName>
</protein>
<dbReference type="PROSITE" id="PS50846">
    <property type="entry name" value="HMA_2"/>
    <property type="match status" value="1"/>
</dbReference>
<dbReference type="Pfam" id="PF00403">
    <property type="entry name" value="HMA"/>
    <property type="match status" value="1"/>
</dbReference>
<accession>A0A8J3JY15</accession>
<reference evidence="2 3" key="1">
    <citation type="submission" date="2021-01" db="EMBL/GenBank/DDBJ databases">
        <title>Whole genome shotgun sequence of Catellatospora bangladeshensis NBRC 107357.</title>
        <authorList>
            <person name="Komaki H."/>
            <person name="Tamura T."/>
        </authorList>
    </citation>
    <scope>NUCLEOTIDE SEQUENCE [LARGE SCALE GENOMIC DNA]</scope>
    <source>
        <strain evidence="2 3">NBRC 107357</strain>
    </source>
</reference>
<dbReference type="InterPro" id="IPR036163">
    <property type="entry name" value="HMA_dom_sf"/>
</dbReference>
<dbReference type="EMBL" id="BONF01000044">
    <property type="protein sequence ID" value="GIF85164.1"/>
    <property type="molecule type" value="Genomic_DNA"/>
</dbReference>
<dbReference type="GO" id="GO:0046872">
    <property type="term" value="F:metal ion binding"/>
    <property type="evidence" value="ECO:0007669"/>
    <property type="project" value="InterPro"/>
</dbReference>
<dbReference type="SUPFAM" id="SSF55008">
    <property type="entry name" value="HMA, heavy metal-associated domain"/>
    <property type="match status" value="1"/>
</dbReference>
<dbReference type="Gene3D" id="3.30.70.100">
    <property type="match status" value="1"/>
</dbReference>
<sequence length="70" mass="7512">MSKHAFAVSGMHCGSCAQLIDETVAKLPGVTRSWTTVHGGRTEVEFDPARLTTGDVARAIEAHGYRTVLL</sequence>
<organism evidence="2 3">
    <name type="scientific">Catellatospora bangladeshensis</name>
    <dbReference type="NCBI Taxonomy" id="310355"/>
    <lineage>
        <taxon>Bacteria</taxon>
        <taxon>Bacillati</taxon>
        <taxon>Actinomycetota</taxon>
        <taxon>Actinomycetes</taxon>
        <taxon>Micromonosporales</taxon>
        <taxon>Micromonosporaceae</taxon>
        <taxon>Catellatospora</taxon>
    </lineage>
</organism>
<dbReference type="CDD" id="cd00371">
    <property type="entry name" value="HMA"/>
    <property type="match status" value="1"/>
</dbReference>
<name>A0A8J3JY15_9ACTN</name>
<dbReference type="Proteomes" id="UP000601223">
    <property type="component" value="Unassembled WGS sequence"/>
</dbReference>
<comment type="caution">
    <text evidence="2">The sequence shown here is derived from an EMBL/GenBank/DDBJ whole genome shotgun (WGS) entry which is preliminary data.</text>
</comment>
<dbReference type="AlphaFoldDB" id="A0A8J3JY15"/>
<evidence type="ECO:0000259" key="1">
    <source>
        <dbReference type="PROSITE" id="PS50846"/>
    </source>
</evidence>
<keyword evidence="3" id="KW-1185">Reference proteome</keyword>
<evidence type="ECO:0000313" key="3">
    <source>
        <dbReference type="Proteomes" id="UP000601223"/>
    </source>
</evidence>
<evidence type="ECO:0000313" key="2">
    <source>
        <dbReference type="EMBL" id="GIF85164.1"/>
    </source>
</evidence>
<dbReference type="RefSeq" id="WP_203754569.1">
    <property type="nucleotide sequence ID" value="NZ_BONF01000044.1"/>
</dbReference>
<feature type="domain" description="HMA" evidence="1">
    <location>
        <begin position="2"/>
        <end position="68"/>
    </location>
</feature>